<feature type="transmembrane region" description="Helical" evidence="8">
    <location>
        <begin position="242"/>
        <end position="267"/>
    </location>
</feature>
<dbReference type="GeneID" id="303367019"/>
<evidence type="ECO:0000313" key="10">
    <source>
        <dbReference type="Proteomes" id="UP000190395"/>
    </source>
</evidence>
<evidence type="ECO:0000313" key="9">
    <source>
        <dbReference type="EMBL" id="SJZ62067.1"/>
    </source>
</evidence>
<dbReference type="Proteomes" id="UP000190395">
    <property type="component" value="Unassembled WGS sequence"/>
</dbReference>
<dbReference type="GO" id="GO:0005283">
    <property type="term" value="F:amino acid:sodium symporter activity"/>
    <property type="evidence" value="ECO:0007669"/>
    <property type="project" value="InterPro"/>
</dbReference>
<dbReference type="OrthoDB" id="9804874at2"/>
<keyword evidence="5 8" id="KW-0812">Transmembrane</keyword>
<name>A0A1T4M5C4_9SPIR</name>
<dbReference type="AlphaFoldDB" id="A0A1T4M5C4"/>
<evidence type="ECO:0000256" key="6">
    <source>
        <dbReference type="ARBA" id="ARBA00022989"/>
    </source>
</evidence>
<dbReference type="PANTHER" id="PTHR30330">
    <property type="entry name" value="AGSS FAMILY TRANSPORTER, SODIUM-ALANINE"/>
    <property type="match status" value="1"/>
</dbReference>
<sequence>MTSSVFTKINSVLDAIDGFVWGLPLIILILATGIFLTIRLRGVQFSQLKFAIKSIFRKPDSKEGGELSSFKSLCTALSATIGTGNIVGVATAIALGGPGSLFWMWLAALLGMATKYSECLLAIHFREEKADGHILGGPFYTCEKGVGAKFPRLGKVLAILFAIFGTMVGLFGIGTFSQVNSITTAVETFSSTVVGGAALATVSIPGIGTYSVVVVIASIVLAILVALVIIGGLKRISNVAAVIVPVMAVIYFVFGVFAVSCNISHVTEAFERIFQGAFGFKAVTGGAVGAMIVAMQKGIARGIFSNEAGLGSAPIAASAAKVDYAVQQGIISMTGTFFDTIVICTITGLTIVIGGILNPEILDPQKFQGFAITNAAFHALLPRIPDVVISFVLMACLVLFAFTTILGWDYYSERCIEYLSDGKMTLVKIYRWLYIAAIFSGPYMTVSAVWTIADIVNGLMAIPNIISLLVLNGIIVKLTADYFSGKRIYSIGYDFWNNPVADAEQN</sequence>
<accession>A0A1T4M5C4</accession>
<evidence type="ECO:0000256" key="4">
    <source>
        <dbReference type="ARBA" id="ARBA00022475"/>
    </source>
</evidence>
<dbReference type="PANTHER" id="PTHR30330:SF3">
    <property type="entry name" value="TRANSCRIPTIONAL REGULATOR, LRP FAMILY"/>
    <property type="match status" value="1"/>
</dbReference>
<feature type="transmembrane region" description="Helical" evidence="8">
    <location>
        <begin position="73"/>
        <end position="96"/>
    </location>
</feature>
<dbReference type="RefSeq" id="WP_078930512.1">
    <property type="nucleotide sequence ID" value="NZ_FUXC01000003.1"/>
</dbReference>
<keyword evidence="4 8" id="KW-1003">Cell membrane</keyword>
<feature type="transmembrane region" description="Helical" evidence="8">
    <location>
        <begin position="459"/>
        <end position="480"/>
    </location>
</feature>
<keyword evidence="10" id="KW-1185">Reference proteome</keyword>
<feature type="transmembrane region" description="Helical" evidence="8">
    <location>
        <begin position="432"/>
        <end position="453"/>
    </location>
</feature>
<dbReference type="STRING" id="225004.SAMN02745152_00758"/>
<evidence type="ECO:0000256" key="5">
    <source>
        <dbReference type="ARBA" id="ARBA00022692"/>
    </source>
</evidence>
<evidence type="ECO:0000256" key="2">
    <source>
        <dbReference type="ARBA" id="ARBA00009261"/>
    </source>
</evidence>
<evidence type="ECO:0000256" key="1">
    <source>
        <dbReference type="ARBA" id="ARBA00004651"/>
    </source>
</evidence>
<gene>
    <name evidence="9" type="ORF">SAMN02745152_00758</name>
</gene>
<organism evidence="9 10">
    <name type="scientific">Treponema berlinense</name>
    <dbReference type="NCBI Taxonomy" id="225004"/>
    <lineage>
        <taxon>Bacteria</taxon>
        <taxon>Pseudomonadati</taxon>
        <taxon>Spirochaetota</taxon>
        <taxon>Spirochaetia</taxon>
        <taxon>Spirochaetales</taxon>
        <taxon>Treponemataceae</taxon>
        <taxon>Treponema</taxon>
    </lineage>
</organism>
<feature type="transmembrane region" description="Helical" evidence="8">
    <location>
        <begin position="197"/>
        <end position="230"/>
    </location>
</feature>
<dbReference type="InterPro" id="IPR001463">
    <property type="entry name" value="Na/Ala_symport"/>
</dbReference>
<dbReference type="PRINTS" id="PR00175">
    <property type="entry name" value="NAALASMPORT"/>
</dbReference>
<dbReference type="EMBL" id="FUXC01000003">
    <property type="protein sequence ID" value="SJZ62067.1"/>
    <property type="molecule type" value="Genomic_DNA"/>
</dbReference>
<comment type="similarity">
    <text evidence="2 8">Belongs to the alanine or glycine:cation symporter (AGCS) (TC 2.A.25) family.</text>
</comment>
<keyword evidence="6 8" id="KW-1133">Transmembrane helix</keyword>
<evidence type="ECO:0000256" key="8">
    <source>
        <dbReference type="RuleBase" id="RU363064"/>
    </source>
</evidence>
<feature type="transmembrane region" description="Helical" evidence="8">
    <location>
        <begin position="273"/>
        <end position="295"/>
    </location>
</feature>
<dbReference type="NCBIfam" id="TIGR00835">
    <property type="entry name" value="agcS"/>
    <property type="match status" value="1"/>
</dbReference>
<reference evidence="9 10" key="1">
    <citation type="submission" date="2017-02" db="EMBL/GenBank/DDBJ databases">
        <authorList>
            <person name="Peterson S.W."/>
        </authorList>
    </citation>
    <scope>NUCLEOTIDE SEQUENCE [LARGE SCALE GENOMIC DNA]</scope>
    <source>
        <strain evidence="9 10">ATCC BAA-909</strain>
    </source>
</reference>
<keyword evidence="8" id="KW-0769">Symport</keyword>
<feature type="transmembrane region" description="Helical" evidence="8">
    <location>
        <begin position="387"/>
        <end position="411"/>
    </location>
</feature>
<proteinExistence type="inferred from homology"/>
<dbReference type="GO" id="GO:0005886">
    <property type="term" value="C:plasma membrane"/>
    <property type="evidence" value="ECO:0007669"/>
    <property type="project" value="UniProtKB-SubCell"/>
</dbReference>
<evidence type="ECO:0000256" key="3">
    <source>
        <dbReference type="ARBA" id="ARBA00022448"/>
    </source>
</evidence>
<feature type="transmembrane region" description="Helical" evidence="8">
    <location>
        <begin position="156"/>
        <end position="177"/>
    </location>
</feature>
<evidence type="ECO:0000256" key="7">
    <source>
        <dbReference type="ARBA" id="ARBA00023136"/>
    </source>
</evidence>
<protein>
    <submittedName>
        <fullName evidence="9">Alanine or glycine:cation symporter, AGCS family</fullName>
    </submittedName>
</protein>
<feature type="transmembrane region" description="Helical" evidence="8">
    <location>
        <begin position="20"/>
        <end position="40"/>
    </location>
</feature>
<dbReference type="Pfam" id="PF01235">
    <property type="entry name" value="Na_Ala_symp"/>
    <property type="match status" value="1"/>
</dbReference>
<keyword evidence="7 8" id="KW-0472">Membrane</keyword>
<feature type="transmembrane region" description="Helical" evidence="8">
    <location>
        <begin position="337"/>
        <end position="357"/>
    </location>
</feature>
<keyword evidence="3 8" id="KW-0813">Transport</keyword>
<comment type="subcellular location">
    <subcellularLocation>
        <location evidence="1 8">Cell membrane</location>
        <topology evidence="1 8">Multi-pass membrane protein</topology>
    </subcellularLocation>
</comment>